<dbReference type="PATRIC" id="fig|866895.3.peg.3090"/>
<gene>
    <name evidence="1" type="ordered locus">HBHAL_4060</name>
</gene>
<keyword evidence="2" id="KW-1185">Reference proteome</keyword>
<dbReference type="EMBL" id="HE717023">
    <property type="protein sequence ID" value="CCG46401.1"/>
    <property type="molecule type" value="Genomic_DNA"/>
</dbReference>
<reference evidence="1 2" key="1">
    <citation type="journal article" date="2013" name="Environ. Microbiol.">
        <title>Chloride and organic osmolytes: a hybrid strategy to cope with elevated salinities by the moderately halophilic, chloride-dependent bacterium Halobacillus halophilus.</title>
        <authorList>
            <person name="Saum S.H."/>
            <person name="Pfeiffer F."/>
            <person name="Palm P."/>
            <person name="Rampp M."/>
            <person name="Schuster S.C."/>
            <person name="Muller V."/>
            <person name="Oesterhelt D."/>
        </authorList>
    </citation>
    <scope>NUCLEOTIDE SEQUENCE [LARGE SCALE GENOMIC DNA]</scope>
    <source>
        <strain evidence="2">ATCC 35676 / DSM 2266 / JCM 20832 / KCTC 3685 / LMG 17431 / NBRC 102448 / NCIMB 2269</strain>
    </source>
</reference>
<evidence type="ECO:0000313" key="1">
    <source>
        <dbReference type="EMBL" id="CCG46401.1"/>
    </source>
</evidence>
<dbReference type="AlphaFoldDB" id="I0JQI1"/>
<dbReference type="KEGG" id="hhd:HBHAL_4060"/>
<proteinExistence type="predicted"/>
<name>I0JQI1_HALH3</name>
<dbReference type="HOGENOM" id="CLU_3200532_0_0_9"/>
<protein>
    <submittedName>
        <fullName evidence="1">Uncharacterized protein</fullName>
    </submittedName>
</protein>
<accession>I0JQI1</accession>
<evidence type="ECO:0000313" key="2">
    <source>
        <dbReference type="Proteomes" id="UP000007397"/>
    </source>
</evidence>
<dbReference type="Proteomes" id="UP000007397">
    <property type="component" value="Chromosome"/>
</dbReference>
<sequence>MQTASFDFHNPKLNRSKQKWLEIGINPFHTITDLNQAPQQEQAIW</sequence>
<organism evidence="1 2">
    <name type="scientific">Halobacillus halophilus (strain ATCC 35676 / DSM 2266 / JCM 20832 / KCTC 3685 / LMG 17431 / NBRC 102448 / NCIMB 2269)</name>
    <name type="common">Sporosarcina halophila</name>
    <dbReference type="NCBI Taxonomy" id="866895"/>
    <lineage>
        <taxon>Bacteria</taxon>
        <taxon>Bacillati</taxon>
        <taxon>Bacillota</taxon>
        <taxon>Bacilli</taxon>
        <taxon>Bacillales</taxon>
        <taxon>Bacillaceae</taxon>
        <taxon>Halobacillus</taxon>
    </lineage>
</organism>